<dbReference type="EMBL" id="JBHFQA010000019">
    <property type="protein sequence ID" value="KAL2081791.1"/>
    <property type="molecule type" value="Genomic_DNA"/>
</dbReference>
<keyword evidence="2 6" id="KW-0732">Signal</keyword>
<sequence length="949" mass="106192">MRAIVHSGVIAGLLLSVVWAAPAGPDGHEGHDHGPHTADHHHHLHHGDDEPHPQHEGQHNNPLREPNADFAFALYKKLSAMPEFQSKNIFFSPFSISMALSMLALGAKGETFSQLYQALGYAEMTPETVNGAYEHMVHMLGHVKEMQLDVSNAVAVMEGVKVVDKFLEDAKHYYGSEAFSVDFSKADVAVQEINKYIAEHTNNTITDMVEEVDPDTIMMLINCVYFKGEWRKKFQERATKKGDFHVDENTKVVVDMMRSKGFYEMYEDKENFTTVLRLPYKGSASMIIVLPDEGKMKEVEDSICRHHLKHWMVSMEADSVEVEMPKYNISGKFSLKDTLEAMGVTSAFSDTADFSGMVDVKVKVSKVEHEARLKVNEKGTEAAAATTVEVVRISAHGQPKLVKINRPFYVFIIDYDTRVEMPKYSISGKFSLKDTLEAMGVTSAFSDTADFSGMVDVKVKVSKVEHQARLKVNEKGTEAAAATTVEIVLMSAPGRKKLVKINRPFYVFIIDYNTRGHKMRAIVHSGVIAGLLLSVVWAAPAGPDGHEGHDHGPHTADHHHHLHHGDDEPHPQHEGQHNNPLREPNADFAFALYKKLSAMPEFQSKNIFFSPFSISMALSMLALGAKGETFSQLYQALGYAEMTPETVNEAYEHMVHMLGHVKEMQLDVSNAVAVMEGAKVIDKFLEDAKHYYGSEALSVDFSKADVAVQEINKYIAEHTNNTITDMVKEVDPATIMMLINCVYFKGEWRKKFQERATKKGDFHVDENTKVVVDMMQSEGFYEMYEDKENFTTVLRLPYKGSASMIIVLPDEGKMKEVEDSICRHHLKHWMVSMEADSVEVEMPKYNISGKFSLKDTLEAMGVTSAFSDTADFSGMTDVKVKVSKVEHQALLKVNEKGTEAAAATTVEIVLMSAPVQPKLVKINRPFYVFIIDYNTRGVLFMGKISNPTA</sequence>
<evidence type="ECO:0000256" key="5">
    <source>
        <dbReference type="SAM" id="MobiDB-lite"/>
    </source>
</evidence>
<dbReference type="PROSITE" id="PS00284">
    <property type="entry name" value="SERPIN"/>
    <property type="match status" value="1"/>
</dbReference>
<feature type="domain" description="Serpin" evidence="7">
    <location>
        <begin position="590"/>
        <end position="947"/>
    </location>
</feature>
<dbReference type="FunFam" id="2.30.39.10:FF:000003">
    <property type="entry name" value="alpha-1-antitrypsin isoform X1"/>
    <property type="match status" value="2"/>
</dbReference>
<dbReference type="FunFam" id="3.30.497.10:FF:000001">
    <property type="entry name" value="Serine protease inhibitor"/>
    <property type="match status" value="2"/>
</dbReference>
<accession>A0ABD1J3M4</accession>
<comment type="similarity">
    <text evidence="1 4">Belongs to the serpin family.</text>
</comment>
<dbReference type="InterPro" id="IPR036186">
    <property type="entry name" value="Serpin_sf"/>
</dbReference>
<proteinExistence type="inferred from homology"/>
<keyword evidence="9" id="KW-1185">Reference proteome</keyword>
<dbReference type="InterPro" id="IPR042178">
    <property type="entry name" value="Serpin_sf_1"/>
</dbReference>
<evidence type="ECO:0000256" key="1">
    <source>
        <dbReference type="ARBA" id="ARBA00009500"/>
    </source>
</evidence>
<dbReference type="Gene3D" id="2.30.39.10">
    <property type="entry name" value="Alpha-1-antitrypsin, domain 1"/>
    <property type="match status" value="2"/>
</dbReference>
<dbReference type="PANTHER" id="PTHR11461">
    <property type="entry name" value="SERINE PROTEASE INHIBITOR, SERPIN"/>
    <property type="match status" value="1"/>
</dbReference>
<dbReference type="InterPro" id="IPR000215">
    <property type="entry name" value="Serpin_fam"/>
</dbReference>
<organism evidence="8 9">
    <name type="scientific">Coilia grayii</name>
    <name type="common">Gray's grenadier anchovy</name>
    <dbReference type="NCBI Taxonomy" id="363190"/>
    <lineage>
        <taxon>Eukaryota</taxon>
        <taxon>Metazoa</taxon>
        <taxon>Chordata</taxon>
        <taxon>Craniata</taxon>
        <taxon>Vertebrata</taxon>
        <taxon>Euteleostomi</taxon>
        <taxon>Actinopterygii</taxon>
        <taxon>Neopterygii</taxon>
        <taxon>Teleostei</taxon>
        <taxon>Clupei</taxon>
        <taxon>Clupeiformes</taxon>
        <taxon>Clupeoidei</taxon>
        <taxon>Engraulidae</taxon>
        <taxon>Coilinae</taxon>
        <taxon>Coilia</taxon>
    </lineage>
</organism>
<gene>
    <name evidence="8" type="ORF">ACEWY4_021609</name>
</gene>
<dbReference type="GO" id="GO:0005576">
    <property type="term" value="C:extracellular region"/>
    <property type="evidence" value="ECO:0007669"/>
    <property type="project" value="UniProtKB-SubCell"/>
</dbReference>
<feature type="compositionally biased region" description="Basic and acidic residues" evidence="5">
    <location>
        <begin position="544"/>
        <end position="556"/>
    </location>
</feature>
<dbReference type="InterPro" id="IPR023796">
    <property type="entry name" value="Serpin_dom"/>
</dbReference>
<dbReference type="Gene3D" id="3.30.497.10">
    <property type="entry name" value="Antithrombin, subunit I, domain 2"/>
    <property type="match status" value="3"/>
</dbReference>
<dbReference type="InterPro" id="IPR042185">
    <property type="entry name" value="Serpin_sf_2"/>
</dbReference>
<dbReference type="Pfam" id="PF00079">
    <property type="entry name" value="Serpin"/>
    <property type="match status" value="2"/>
</dbReference>
<evidence type="ECO:0000256" key="4">
    <source>
        <dbReference type="RuleBase" id="RU000411"/>
    </source>
</evidence>
<feature type="domain" description="Serpin" evidence="7">
    <location>
        <begin position="72"/>
        <end position="422"/>
    </location>
</feature>
<dbReference type="PANTHER" id="PTHR11461:SF363">
    <property type="entry name" value="SERINE (OR CYSTEINE) PROTEINASE INHIBITOR, CLADE A (ALPHA-1 ANTIPROTEINASE, ANTITRYPSIN), MEMBER 1, LIKE PRECURSOR-RELATED"/>
    <property type="match status" value="1"/>
</dbReference>
<reference evidence="8 9" key="1">
    <citation type="submission" date="2024-09" db="EMBL/GenBank/DDBJ databases">
        <title>A chromosome-level genome assembly of Gray's grenadier anchovy, Coilia grayii.</title>
        <authorList>
            <person name="Fu Z."/>
        </authorList>
    </citation>
    <scope>NUCLEOTIDE SEQUENCE [LARGE SCALE GENOMIC DNA]</scope>
    <source>
        <strain evidence="8">G4</strain>
        <tissue evidence="8">Muscle</tissue>
    </source>
</reference>
<comment type="caution">
    <text evidence="8">The sequence shown here is derived from an EMBL/GenBank/DDBJ whole genome shotgun (WGS) entry which is preliminary data.</text>
</comment>
<keyword evidence="3" id="KW-0325">Glycoprotein</keyword>
<dbReference type="Proteomes" id="UP001591681">
    <property type="component" value="Unassembled WGS sequence"/>
</dbReference>
<feature type="compositionally biased region" description="Basic and acidic residues" evidence="5">
    <location>
        <begin position="46"/>
        <end position="58"/>
    </location>
</feature>
<evidence type="ECO:0000313" key="8">
    <source>
        <dbReference type="EMBL" id="KAL2081791.1"/>
    </source>
</evidence>
<feature type="region of interest" description="Disordered" evidence="5">
    <location>
        <begin position="543"/>
        <end position="581"/>
    </location>
</feature>
<evidence type="ECO:0000313" key="9">
    <source>
        <dbReference type="Proteomes" id="UP001591681"/>
    </source>
</evidence>
<dbReference type="SUPFAM" id="SSF56574">
    <property type="entry name" value="Serpins"/>
    <property type="match status" value="3"/>
</dbReference>
<feature type="compositionally biased region" description="Basic and acidic residues" evidence="5">
    <location>
        <begin position="564"/>
        <end position="576"/>
    </location>
</feature>
<dbReference type="SMART" id="SM00093">
    <property type="entry name" value="SERPIN"/>
    <property type="match status" value="2"/>
</dbReference>
<dbReference type="AlphaFoldDB" id="A0ABD1J3M4"/>
<evidence type="ECO:0000256" key="3">
    <source>
        <dbReference type="ARBA" id="ARBA00023180"/>
    </source>
</evidence>
<feature type="signal peptide" evidence="6">
    <location>
        <begin position="1"/>
        <end position="20"/>
    </location>
</feature>
<evidence type="ECO:0000256" key="2">
    <source>
        <dbReference type="ARBA" id="ARBA00022729"/>
    </source>
</evidence>
<feature type="compositionally biased region" description="Basic and acidic residues" evidence="5">
    <location>
        <begin position="26"/>
        <end position="38"/>
    </location>
</feature>
<protein>
    <recommendedName>
        <fullName evidence="7">Serpin domain-containing protein</fullName>
    </recommendedName>
</protein>
<name>A0ABD1J3M4_9TELE</name>
<feature type="region of interest" description="Disordered" evidence="5">
    <location>
        <begin position="25"/>
        <end position="63"/>
    </location>
</feature>
<evidence type="ECO:0000256" key="6">
    <source>
        <dbReference type="SAM" id="SignalP"/>
    </source>
</evidence>
<feature type="chain" id="PRO_5044811784" description="Serpin domain-containing protein" evidence="6">
    <location>
        <begin position="21"/>
        <end position="949"/>
    </location>
</feature>
<dbReference type="InterPro" id="IPR023795">
    <property type="entry name" value="Serpin_CS"/>
</dbReference>
<evidence type="ECO:0000259" key="7">
    <source>
        <dbReference type="SMART" id="SM00093"/>
    </source>
</evidence>